<organism evidence="9">
    <name type="scientific">Phaffia rhodozyma</name>
    <name type="common">Yeast</name>
    <name type="synonym">Xanthophyllomyces dendrorhous</name>
    <dbReference type="NCBI Taxonomy" id="264483"/>
    <lineage>
        <taxon>Eukaryota</taxon>
        <taxon>Fungi</taxon>
        <taxon>Dikarya</taxon>
        <taxon>Basidiomycota</taxon>
        <taxon>Agaricomycotina</taxon>
        <taxon>Tremellomycetes</taxon>
        <taxon>Cystofilobasidiales</taxon>
        <taxon>Mrakiaceae</taxon>
        <taxon>Phaffia</taxon>
    </lineage>
</organism>
<evidence type="ECO:0000256" key="4">
    <source>
        <dbReference type="ARBA" id="ARBA00022989"/>
    </source>
</evidence>
<dbReference type="EMBL" id="LN483157">
    <property type="protein sequence ID" value="CED83943.1"/>
    <property type="molecule type" value="Genomic_DNA"/>
</dbReference>
<feature type="domain" description="CNNM transmembrane" evidence="8">
    <location>
        <begin position="24"/>
        <end position="202"/>
    </location>
</feature>
<dbReference type="SUPFAM" id="SSF54631">
    <property type="entry name" value="CBS-domain pair"/>
    <property type="match status" value="1"/>
</dbReference>
<evidence type="ECO:0000256" key="6">
    <source>
        <dbReference type="PROSITE-ProRule" id="PRU01193"/>
    </source>
</evidence>
<sequence>MFPTELTGANDTFIVSSHHRDPLTKEEYILRCAISVTLVLTGGVFAGLTLGLMGLDPLHLRVLENSSSDPQERKNAAKVLKLLNKGRHWVLTMLLLGNVIVNESLPIFLDSILGGGIAAVIASTALIVIFGEIIPQSLGVRYGLSIGAFSAPFVLACMYLFSPIAWPIAKLLDFCLGENEEHVKPLRDDEITILNGVLSLNSTQVQDIMTPIKDVMTLSSDVLLDHAKIDEIILSGFSRIPIHEPGRPRAFIGMLLVKKLLHYNPENPQKIAALPLSTLPEATPTINCFQALDYFQTGRAHLLLISSTPGKEGGAMGLISLEDLIEEIIGEEIVDETDRYQDNRCKKAARRTSSAEIMQGIIERERKKFNLNPNGVNGLSRANSIAIIEEGDPNEQTSLLATVSGPQYGSSVLSSSPK</sequence>
<evidence type="ECO:0000256" key="7">
    <source>
        <dbReference type="SAM" id="Phobius"/>
    </source>
</evidence>
<proteinExistence type="predicted"/>
<reference evidence="9" key="1">
    <citation type="submission" date="2014-08" db="EMBL/GenBank/DDBJ databases">
        <authorList>
            <person name="Sharma Rahul"/>
            <person name="Thines Marco"/>
        </authorList>
    </citation>
    <scope>NUCLEOTIDE SEQUENCE</scope>
</reference>
<dbReference type="Pfam" id="PF01595">
    <property type="entry name" value="CNNM"/>
    <property type="match status" value="1"/>
</dbReference>
<dbReference type="PROSITE" id="PS51846">
    <property type="entry name" value="CNNM"/>
    <property type="match status" value="1"/>
</dbReference>
<dbReference type="PANTHER" id="PTHR12064:SF97">
    <property type="entry name" value="METAL TRANSPORTER CNNM-5"/>
    <property type="match status" value="1"/>
</dbReference>
<dbReference type="GO" id="GO:0010960">
    <property type="term" value="P:magnesium ion homeostasis"/>
    <property type="evidence" value="ECO:0007669"/>
    <property type="project" value="InterPro"/>
</dbReference>
<keyword evidence="4 6" id="KW-1133">Transmembrane helix</keyword>
<dbReference type="GO" id="GO:0016020">
    <property type="term" value="C:membrane"/>
    <property type="evidence" value="ECO:0007669"/>
    <property type="project" value="UniProtKB-SubCell"/>
</dbReference>
<feature type="transmembrane region" description="Helical" evidence="7">
    <location>
        <begin position="115"/>
        <end position="134"/>
    </location>
</feature>
<dbReference type="AlphaFoldDB" id="A0A0F7SVG4"/>
<comment type="subcellular location">
    <subcellularLocation>
        <location evidence="1">Membrane</location>
        <topology evidence="1">Multi-pass membrane protein</topology>
    </subcellularLocation>
</comment>
<feature type="transmembrane region" description="Helical" evidence="7">
    <location>
        <begin position="28"/>
        <end position="53"/>
    </location>
</feature>
<feature type="transmembrane region" description="Helical" evidence="7">
    <location>
        <begin position="146"/>
        <end position="166"/>
    </location>
</feature>
<evidence type="ECO:0000256" key="2">
    <source>
        <dbReference type="ARBA" id="ARBA00022692"/>
    </source>
</evidence>
<protein>
    <submittedName>
        <fullName evidence="9">Predicted membrane protein, contains two CBS domains</fullName>
    </submittedName>
</protein>
<evidence type="ECO:0000256" key="3">
    <source>
        <dbReference type="ARBA" id="ARBA00022737"/>
    </source>
</evidence>
<dbReference type="Gene3D" id="3.10.580.10">
    <property type="entry name" value="CBS-domain"/>
    <property type="match status" value="1"/>
</dbReference>
<name>A0A0F7SVG4_PHARH</name>
<keyword evidence="3" id="KW-0677">Repeat</keyword>
<accession>A0A0F7SVG4</accession>
<keyword evidence="2 6" id="KW-0812">Transmembrane</keyword>
<evidence type="ECO:0000256" key="1">
    <source>
        <dbReference type="ARBA" id="ARBA00004141"/>
    </source>
</evidence>
<dbReference type="InterPro" id="IPR045095">
    <property type="entry name" value="ACDP"/>
</dbReference>
<dbReference type="InterPro" id="IPR002550">
    <property type="entry name" value="CNNM"/>
</dbReference>
<keyword evidence="5 6" id="KW-0472">Membrane</keyword>
<dbReference type="FunFam" id="3.10.580.10:FF:000006">
    <property type="entry name" value="DUF21 and CBS domain protein"/>
    <property type="match status" value="1"/>
</dbReference>
<evidence type="ECO:0000259" key="8">
    <source>
        <dbReference type="PROSITE" id="PS51846"/>
    </source>
</evidence>
<dbReference type="GO" id="GO:0005737">
    <property type="term" value="C:cytoplasm"/>
    <property type="evidence" value="ECO:0007669"/>
    <property type="project" value="TreeGrafter"/>
</dbReference>
<dbReference type="InterPro" id="IPR046342">
    <property type="entry name" value="CBS_dom_sf"/>
</dbReference>
<evidence type="ECO:0000313" key="9">
    <source>
        <dbReference type="EMBL" id="CED83943.1"/>
    </source>
</evidence>
<evidence type="ECO:0000256" key="5">
    <source>
        <dbReference type="ARBA" id="ARBA00023136"/>
    </source>
</evidence>
<dbReference type="PANTHER" id="PTHR12064">
    <property type="entry name" value="METAL TRANSPORTER CNNM"/>
    <property type="match status" value="1"/>
</dbReference>
<dbReference type="GO" id="GO:0030026">
    <property type="term" value="P:intracellular manganese ion homeostasis"/>
    <property type="evidence" value="ECO:0007669"/>
    <property type="project" value="TreeGrafter"/>
</dbReference>